<evidence type="ECO:0000313" key="6">
    <source>
        <dbReference type="EMBL" id="PYD57391.1"/>
    </source>
</evidence>
<comment type="similarity">
    <text evidence="1">Belongs to the peptidase S49 family.</text>
</comment>
<evidence type="ECO:0000259" key="5">
    <source>
        <dbReference type="Pfam" id="PF01343"/>
    </source>
</evidence>
<keyword evidence="2" id="KW-0645">Protease</keyword>
<dbReference type="AlphaFoldDB" id="A0A318PUY3"/>
<comment type="caution">
    <text evidence="6">The sequence shown here is derived from an EMBL/GenBank/DDBJ whole genome shotgun (WGS) entry which is preliminary data.</text>
</comment>
<dbReference type="EMBL" id="NKUC01000009">
    <property type="protein sequence ID" value="PYD57391.1"/>
    <property type="molecule type" value="Genomic_DNA"/>
</dbReference>
<dbReference type="PANTHER" id="PTHR33209:SF1">
    <property type="entry name" value="PEPTIDASE S49 DOMAIN-CONTAINING PROTEIN"/>
    <property type="match status" value="1"/>
</dbReference>
<reference evidence="6 7" key="1">
    <citation type="submission" date="2017-07" db="EMBL/GenBank/DDBJ databases">
        <title>A draft genome sequence of Komagataeibacter xylinus LMG 1515.</title>
        <authorList>
            <person name="Skraban J."/>
            <person name="Cleenwerck I."/>
            <person name="Vandamme P."/>
            <person name="Trcek J."/>
        </authorList>
    </citation>
    <scope>NUCLEOTIDE SEQUENCE [LARGE SCALE GENOMIC DNA]</scope>
    <source>
        <strain evidence="6 7">LMG 1515</strain>
    </source>
</reference>
<gene>
    <name evidence="6" type="ORF">CFR75_06115</name>
</gene>
<organism evidence="6 7">
    <name type="scientific">Komagataeibacter xylinus</name>
    <name type="common">Gluconacetobacter xylinus</name>
    <dbReference type="NCBI Taxonomy" id="28448"/>
    <lineage>
        <taxon>Bacteria</taxon>
        <taxon>Pseudomonadati</taxon>
        <taxon>Pseudomonadota</taxon>
        <taxon>Alphaproteobacteria</taxon>
        <taxon>Acetobacterales</taxon>
        <taxon>Acetobacteraceae</taxon>
        <taxon>Komagataeibacter</taxon>
    </lineage>
</organism>
<evidence type="ECO:0000256" key="2">
    <source>
        <dbReference type="ARBA" id="ARBA00022670"/>
    </source>
</evidence>
<dbReference type="InterPro" id="IPR033855">
    <property type="entry name" value="Protein_C"/>
</dbReference>
<dbReference type="Gene3D" id="3.90.226.10">
    <property type="entry name" value="2-enoyl-CoA Hydratase, Chain A, domain 1"/>
    <property type="match status" value="1"/>
</dbReference>
<dbReference type="InterPro" id="IPR002142">
    <property type="entry name" value="Peptidase_S49"/>
</dbReference>
<protein>
    <submittedName>
        <fullName evidence="6">Serine peptidase</fullName>
    </submittedName>
</protein>
<dbReference type="SUPFAM" id="SSF52096">
    <property type="entry name" value="ClpP/crotonase"/>
    <property type="match status" value="1"/>
</dbReference>
<accession>A0A318PUY3</accession>
<dbReference type="STRING" id="1220579.GCA_001571345_01233"/>
<evidence type="ECO:0000256" key="3">
    <source>
        <dbReference type="ARBA" id="ARBA00022801"/>
    </source>
</evidence>
<dbReference type="CDD" id="cd07022">
    <property type="entry name" value="S49_Sppa_36K_type"/>
    <property type="match status" value="1"/>
</dbReference>
<dbReference type="GO" id="GO:0006508">
    <property type="term" value="P:proteolysis"/>
    <property type="evidence" value="ECO:0007669"/>
    <property type="project" value="UniProtKB-KW"/>
</dbReference>
<dbReference type="InterPro" id="IPR029045">
    <property type="entry name" value="ClpP/crotonase-like_dom_sf"/>
</dbReference>
<dbReference type="Pfam" id="PF01343">
    <property type="entry name" value="Peptidase_S49"/>
    <property type="match status" value="1"/>
</dbReference>
<dbReference type="PANTHER" id="PTHR33209">
    <property type="entry name" value="PROTEASE 4"/>
    <property type="match status" value="1"/>
</dbReference>
<evidence type="ECO:0000256" key="4">
    <source>
        <dbReference type="ARBA" id="ARBA00022825"/>
    </source>
</evidence>
<feature type="domain" description="Peptidase S49" evidence="5">
    <location>
        <begin position="120"/>
        <end position="263"/>
    </location>
</feature>
<name>A0A318PUY3_KOMXY</name>
<keyword evidence="7" id="KW-1185">Reference proteome</keyword>
<keyword evidence="3" id="KW-0378">Hydrolase</keyword>
<keyword evidence="4" id="KW-0720">Serine protease</keyword>
<sequence length="264" mass="27870">MHPSTLLLNQPLALSASRTAIMARLFRDGASAESFFGDKVNDDTPYEIHKGIAVIPVSGVLLPGRGWSWSGVTYYSTIRSSLADALDNPDVTRIALLINSPGGTVSECADTADVIYAARGKKPIWAVLDDTAYSAAYALASSADFITVPRVGGVGSIGCVGMHVDITQALEKAGILVTTFQYGAQKTDGAPTTPLTDGSRKRMQAMIDEMGELFVSQVARNRDLDPGTVRDTQAGTFLGGRGIDLGLADQIATPEEAIAAFMKL</sequence>
<evidence type="ECO:0000256" key="1">
    <source>
        <dbReference type="ARBA" id="ARBA00008683"/>
    </source>
</evidence>
<dbReference type="RefSeq" id="WP_061273098.1">
    <property type="nucleotide sequence ID" value="NZ_CBCRXN010000003.1"/>
</dbReference>
<proteinExistence type="inferred from homology"/>
<dbReference type="Proteomes" id="UP000248257">
    <property type="component" value="Unassembled WGS sequence"/>
</dbReference>
<dbReference type="GO" id="GO:0008236">
    <property type="term" value="F:serine-type peptidase activity"/>
    <property type="evidence" value="ECO:0007669"/>
    <property type="project" value="UniProtKB-KW"/>
</dbReference>
<dbReference type="OrthoDB" id="266140at2"/>
<evidence type="ECO:0000313" key="7">
    <source>
        <dbReference type="Proteomes" id="UP000248257"/>
    </source>
</evidence>